<name>A0A1N7IM77_9FLAO</name>
<keyword evidence="1" id="KW-1133">Transmembrane helix</keyword>
<proteinExistence type="predicted"/>
<dbReference type="Proteomes" id="UP000186106">
    <property type="component" value="Unassembled WGS sequence"/>
</dbReference>
<evidence type="ECO:0000313" key="2">
    <source>
        <dbReference type="EMBL" id="SIS38096.1"/>
    </source>
</evidence>
<dbReference type="AlphaFoldDB" id="A0A1N7IM77"/>
<dbReference type="EMBL" id="FTNZ01000006">
    <property type="protein sequence ID" value="SIS38096.1"/>
    <property type="molecule type" value="Genomic_DNA"/>
</dbReference>
<keyword evidence="1" id="KW-0812">Transmembrane</keyword>
<evidence type="ECO:0000256" key="1">
    <source>
        <dbReference type="SAM" id="Phobius"/>
    </source>
</evidence>
<feature type="transmembrane region" description="Helical" evidence="1">
    <location>
        <begin position="27"/>
        <end position="46"/>
    </location>
</feature>
<sequence length="78" mass="9136">MFWALCSGGKIEAQIFNYAEKVKRRNLVPVLTKFLSISALFYRFFFKFRFPSFIPFIFQNTQNYGINPVSILVKTPTS</sequence>
<protein>
    <submittedName>
        <fullName evidence="2">Uncharacterized protein</fullName>
    </submittedName>
</protein>
<reference evidence="2 3" key="1">
    <citation type="submission" date="2017-01" db="EMBL/GenBank/DDBJ databases">
        <authorList>
            <person name="Mah S.A."/>
            <person name="Swanson W.J."/>
            <person name="Moy G.W."/>
            <person name="Vacquier V.D."/>
        </authorList>
    </citation>
    <scope>NUCLEOTIDE SEQUENCE [LARGE SCALE GENOMIC DNA]</scope>
    <source>
        <strain evidence="2 3">DSM 16927</strain>
    </source>
</reference>
<organism evidence="2 3">
    <name type="scientific">Chryseobacterium joostei</name>
    <dbReference type="NCBI Taxonomy" id="112234"/>
    <lineage>
        <taxon>Bacteria</taxon>
        <taxon>Pseudomonadati</taxon>
        <taxon>Bacteroidota</taxon>
        <taxon>Flavobacteriia</taxon>
        <taxon>Flavobacteriales</taxon>
        <taxon>Weeksellaceae</taxon>
        <taxon>Chryseobacterium group</taxon>
        <taxon>Chryseobacterium</taxon>
    </lineage>
</organism>
<keyword evidence="1" id="KW-0472">Membrane</keyword>
<evidence type="ECO:0000313" key="3">
    <source>
        <dbReference type="Proteomes" id="UP000186106"/>
    </source>
</evidence>
<gene>
    <name evidence="2" type="ORF">SAMN05421768_10659</name>
</gene>
<accession>A0A1N7IM77</accession>